<dbReference type="InterPro" id="IPR027417">
    <property type="entry name" value="P-loop_NTPase"/>
</dbReference>
<dbReference type="EMBL" id="CABFOC020000011">
    <property type="protein sequence ID" value="CAH0045316.1"/>
    <property type="molecule type" value="Genomic_DNA"/>
</dbReference>
<feature type="repeat" description="ANK" evidence="3">
    <location>
        <begin position="1286"/>
        <end position="1318"/>
    </location>
</feature>
<dbReference type="InterPro" id="IPR056884">
    <property type="entry name" value="NPHP3-like_N"/>
</dbReference>
<reference evidence="5" key="1">
    <citation type="submission" date="2021-10" db="EMBL/GenBank/DDBJ databases">
        <authorList>
            <person name="Piombo E."/>
        </authorList>
    </citation>
    <scope>NUCLEOTIDE SEQUENCE</scope>
</reference>
<dbReference type="SUPFAM" id="SSF52540">
    <property type="entry name" value="P-loop containing nucleoside triphosphate hydrolases"/>
    <property type="match status" value="1"/>
</dbReference>
<evidence type="ECO:0000259" key="4">
    <source>
        <dbReference type="PROSITE" id="PS50837"/>
    </source>
</evidence>
<dbReference type="Proteomes" id="UP000775872">
    <property type="component" value="Unassembled WGS sequence"/>
</dbReference>
<feature type="repeat" description="ANK" evidence="3">
    <location>
        <begin position="1154"/>
        <end position="1186"/>
    </location>
</feature>
<feature type="repeat" description="ANK" evidence="3">
    <location>
        <begin position="1219"/>
        <end position="1251"/>
    </location>
</feature>
<feature type="repeat" description="ANK" evidence="3">
    <location>
        <begin position="1387"/>
        <end position="1419"/>
    </location>
</feature>
<accession>A0A9N9WB37</accession>
<feature type="repeat" description="ANK" evidence="3">
    <location>
        <begin position="1187"/>
        <end position="1219"/>
    </location>
</feature>
<dbReference type="SMART" id="SM00248">
    <property type="entry name" value="ANK"/>
    <property type="match status" value="16"/>
</dbReference>
<dbReference type="SUPFAM" id="SSF53167">
    <property type="entry name" value="Purine and uridine phosphorylases"/>
    <property type="match status" value="1"/>
</dbReference>
<dbReference type="Pfam" id="PF12796">
    <property type="entry name" value="Ank_2"/>
    <property type="match status" value="6"/>
</dbReference>
<dbReference type="Gene3D" id="3.40.50.300">
    <property type="entry name" value="P-loop containing nucleotide triphosphate hydrolases"/>
    <property type="match status" value="1"/>
</dbReference>
<dbReference type="Pfam" id="PF24883">
    <property type="entry name" value="NPHP3_N"/>
    <property type="match status" value="1"/>
</dbReference>
<name>A0A9N9WB37_9HYPO</name>
<sequence length="1450" mass="160820">MPNRKILEQLSHEDYTVGWVCAITTEYIAAQGFLDEKHEPLESLPNDTNDYAFGRVGKHNVVIAVLPKGQYGIANAASVANNMVRSFPHLRIGLMVGIGGGVPSERHDVRLGDVVVSTVTGSHGAVFQYDYGKTIQGQEFQAASFLNQPPALLQTAVSGLGAQHVIEGSRLHEYVEEVLSKNHRLRTRFQQPDLATDRLYLSTVIHDDACCADINDPSKIVGRLPRTEREDDPMVHYGLIASANQVMKDAIMRDKLSRKKDVLCFEMEAAGLMNHFPCLIIRGICDYCDTHKNDKWQGYAAMTAAAYTWDLLHRIQPSKVNIEKKLSELVKNTNKTLEDIQSSTNNTKSLVKAIQTDNRLQSLRKWLDPPDPSVNVSKATDLRRPGSGQWLLQDSRYRSCKNRENSLLWLYGMPGCGKTVLSTTILQDLENGGTVLYFYFDFNDTRKQTFQNMIRSLCYQLYRNEASQSHLDLLYSDNEDGKRKPSTESLESTFRMMVQEAGKIYILLDALDECSTLEDHHTRGLLSWIDSFRSSRNNAHFFVTSRPEHAIQSQMDAWPDVILLPLESHLTEREIKSYIEARVMKLSRWNSRPDIQDEIISALSSKANGMYRWVSCQFDTLRDCRDPPTLRTALESLPKTLDQTYNRILASVPDPHRHYTIRLLQFLTFSERPLRIEEAVDAIAVKADVKPYFNPGDRMPVPEEVLSYCSSLVAMTNRPEANDEQKVEIVKELSLAHFSVKEYLISDRFQQDDRMKDIRLDFLETNARASIVKVCVAYLLGLEALINTSQGADTDEYYDRMLSEGGHIAVRRKYPMAQYSAQYWPEHARLVKDIGEGKSLIWDLINSAAYKINWSLYYNSSIFFGGRLGAIFPPTLYYTSLAGLGWLVEGLLEDGADLNAKGNRETALNIAVECGHEEIVHLLLQAGAVADAPNRNGDTPLHAAMKSGATRIFQLLLEHTTDINKTNVLLVAVKEAHSEIVLRLLKGGVDVNKVGDGRVGVLPLHEAVRGGHVEIIKQLLKHGADINGVSLGGTALRLAARCDHYTIVQLLISHGADLDLAGSCGTPLQTAVYYDHGNIVQFFLELGADANLVYEHRGSSLTLYLLTNQWLNGDRLDGRNKPLYVAASCGRGTIVEQLLKHGADVNAISTSEDLNDTALEGALAGGHIDIAQQLIKHGANVNARSKRHVSALYQAIAMGFGHIVEQLLDLGADPNVAGDRGTALHEAVKGGHEGMIQQLIDHGADIDSHSEALKGTPLCAAVYADRGEIVRLLLQNGANVNGTDLNYGFALHTAVRNSQWAILQQLLDQSADVNVTGYDDDRTALQVAVYHGRQDVALQLLQHGAKANATGDFFEGPALIMAARRGYTEIVRQLLEYDADIDAISWSDGTALHAAASRSQSEIVQLLLDRGADVNIVGQFGTALQAAILYGHDDIVKQLREHEADLAPAA</sequence>
<evidence type="ECO:0000313" key="6">
    <source>
        <dbReference type="Proteomes" id="UP000775872"/>
    </source>
</evidence>
<dbReference type="InterPro" id="IPR035994">
    <property type="entry name" value="Nucleoside_phosphorylase_sf"/>
</dbReference>
<proteinExistence type="predicted"/>
<dbReference type="OrthoDB" id="194358at2759"/>
<gene>
    <name evidence="5" type="ORF">CSOL1703_00011063</name>
</gene>
<feature type="repeat" description="ANK" evidence="3">
    <location>
        <begin position="1118"/>
        <end position="1150"/>
    </location>
</feature>
<feature type="repeat" description="ANK" evidence="3">
    <location>
        <begin position="1063"/>
        <end position="1095"/>
    </location>
</feature>
<feature type="repeat" description="ANK" evidence="3">
    <location>
        <begin position="1253"/>
        <end position="1285"/>
    </location>
</feature>
<dbReference type="InterPro" id="IPR002110">
    <property type="entry name" value="Ankyrin_rpt"/>
</dbReference>
<dbReference type="Gene3D" id="1.25.40.20">
    <property type="entry name" value="Ankyrin repeat-containing domain"/>
    <property type="match status" value="5"/>
</dbReference>
<evidence type="ECO:0000256" key="2">
    <source>
        <dbReference type="ARBA" id="ARBA00023043"/>
    </source>
</evidence>
<feature type="repeat" description="ANK" evidence="3">
    <location>
        <begin position="1031"/>
        <end position="1063"/>
    </location>
</feature>
<protein>
    <recommendedName>
        <fullName evidence="4">NACHT domain-containing protein</fullName>
    </recommendedName>
</protein>
<dbReference type="Gene3D" id="3.40.50.1580">
    <property type="entry name" value="Nucleoside phosphorylase domain"/>
    <property type="match status" value="1"/>
</dbReference>
<comment type="caution">
    <text evidence="5">The sequence shown here is derived from an EMBL/GenBank/DDBJ whole genome shotgun (WGS) entry which is preliminary data.</text>
</comment>
<keyword evidence="1" id="KW-0677">Repeat</keyword>
<evidence type="ECO:0000256" key="3">
    <source>
        <dbReference type="PROSITE-ProRule" id="PRU00023"/>
    </source>
</evidence>
<feature type="repeat" description="ANK" evidence="3">
    <location>
        <begin position="999"/>
        <end position="1031"/>
    </location>
</feature>
<organism evidence="5 6">
    <name type="scientific">Clonostachys solani</name>
    <dbReference type="NCBI Taxonomy" id="160281"/>
    <lineage>
        <taxon>Eukaryota</taxon>
        <taxon>Fungi</taxon>
        <taxon>Dikarya</taxon>
        <taxon>Ascomycota</taxon>
        <taxon>Pezizomycotina</taxon>
        <taxon>Sordariomycetes</taxon>
        <taxon>Hypocreomycetidae</taxon>
        <taxon>Hypocreales</taxon>
        <taxon>Bionectriaceae</taxon>
        <taxon>Clonostachys</taxon>
    </lineage>
</organism>
<feature type="domain" description="NACHT" evidence="4">
    <location>
        <begin position="406"/>
        <end position="547"/>
    </location>
</feature>
<dbReference type="PROSITE" id="PS50837">
    <property type="entry name" value="NACHT"/>
    <property type="match status" value="1"/>
</dbReference>
<dbReference type="PROSITE" id="PS50297">
    <property type="entry name" value="ANK_REP_REGION"/>
    <property type="match status" value="10"/>
</dbReference>
<dbReference type="SUPFAM" id="SSF48403">
    <property type="entry name" value="Ankyrin repeat"/>
    <property type="match status" value="2"/>
</dbReference>
<dbReference type="GO" id="GO:0009116">
    <property type="term" value="P:nucleoside metabolic process"/>
    <property type="evidence" value="ECO:0007669"/>
    <property type="project" value="InterPro"/>
</dbReference>
<dbReference type="InterPro" id="IPR007111">
    <property type="entry name" value="NACHT_NTPase"/>
</dbReference>
<keyword evidence="6" id="KW-1185">Reference proteome</keyword>
<keyword evidence="2 3" id="KW-0040">ANK repeat</keyword>
<feature type="repeat" description="ANK" evidence="3">
    <location>
        <begin position="1320"/>
        <end position="1352"/>
    </location>
</feature>
<feature type="repeat" description="ANK" evidence="3">
    <location>
        <begin position="936"/>
        <end position="968"/>
    </location>
</feature>
<dbReference type="PRINTS" id="PR01415">
    <property type="entry name" value="ANKYRIN"/>
</dbReference>
<dbReference type="PANTHER" id="PTHR24171">
    <property type="entry name" value="ANKYRIN REPEAT DOMAIN-CONTAINING PROTEIN 39-RELATED"/>
    <property type="match status" value="1"/>
</dbReference>
<evidence type="ECO:0000313" key="5">
    <source>
        <dbReference type="EMBL" id="CAH0045316.1"/>
    </source>
</evidence>
<dbReference type="GO" id="GO:0003824">
    <property type="term" value="F:catalytic activity"/>
    <property type="evidence" value="ECO:0007669"/>
    <property type="project" value="InterPro"/>
</dbReference>
<dbReference type="PROSITE" id="PS50088">
    <property type="entry name" value="ANK_REPEAT"/>
    <property type="match status" value="13"/>
</dbReference>
<dbReference type="InterPro" id="IPR036770">
    <property type="entry name" value="Ankyrin_rpt-contain_sf"/>
</dbReference>
<evidence type="ECO:0000256" key="1">
    <source>
        <dbReference type="ARBA" id="ARBA00022737"/>
    </source>
</evidence>
<feature type="repeat" description="ANK" evidence="3">
    <location>
        <begin position="903"/>
        <end position="935"/>
    </location>
</feature>